<evidence type="ECO:0000256" key="1">
    <source>
        <dbReference type="SAM" id="MobiDB-lite"/>
    </source>
</evidence>
<dbReference type="EMBL" id="BSDZ01000021">
    <property type="protein sequence ID" value="GLI65030.1"/>
    <property type="molecule type" value="Genomic_DNA"/>
</dbReference>
<proteinExistence type="predicted"/>
<accession>A0ABQ5S620</accession>
<reference evidence="2 3" key="1">
    <citation type="journal article" date="2023" name="IScience">
        <title>Expanded male sex-determining region conserved during the evolution of homothallism in the green alga Volvox.</title>
        <authorList>
            <person name="Yamamoto K."/>
            <person name="Matsuzaki R."/>
            <person name="Mahakham W."/>
            <person name="Heman W."/>
            <person name="Sekimoto H."/>
            <person name="Kawachi M."/>
            <person name="Minakuchi Y."/>
            <person name="Toyoda A."/>
            <person name="Nozaki H."/>
        </authorList>
    </citation>
    <scope>NUCLEOTIDE SEQUENCE [LARGE SCALE GENOMIC DNA]</scope>
    <source>
        <strain evidence="2 3">NIES-4468</strain>
    </source>
</reference>
<gene>
    <name evidence="2" type="ORF">VaNZ11_008395</name>
</gene>
<sequence>RPPWPEPPPLPRPSPPWPPSPLPRSPNPPPPLPPRPAASPLPPSPPWPLTPSPPPPYPPEDLLILEPPLPCAWVTLYGTDFRSRRFLFPPTPDPVASALPDLVYTVEAAGYTRTRPVIICSSAEPCADPLAAEPFGAEEGLTAAAVNTVITIESPNFGAGGTAMYDMSKRRVQISASDYPE</sequence>
<evidence type="ECO:0008006" key="4">
    <source>
        <dbReference type="Google" id="ProtNLM"/>
    </source>
</evidence>
<name>A0ABQ5S620_9CHLO</name>
<comment type="caution">
    <text evidence="2">The sequence shown here is derived from an EMBL/GenBank/DDBJ whole genome shotgun (WGS) entry which is preliminary data.</text>
</comment>
<evidence type="ECO:0000313" key="3">
    <source>
        <dbReference type="Proteomes" id="UP001165090"/>
    </source>
</evidence>
<feature type="non-terminal residue" evidence="2">
    <location>
        <position position="181"/>
    </location>
</feature>
<feature type="region of interest" description="Disordered" evidence="1">
    <location>
        <begin position="1"/>
        <end position="54"/>
    </location>
</feature>
<protein>
    <recommendedName>
        <fullName evidence="4">IPT/TIG domain-containing protein</fullName>
    </recommendedName>
</protein>
<feature type="non-terminal residue" evidence="2">
    <location>
        <position position="1"/>
    </location>
</feature>
<keyword evidence="3" id="KW-1185">Reference proteome</keyword>
<organism evidence="2 3">
    <name type="scientific">Volvox africanus</name>
    <dbReference type="NCBI Taxonomy" id="51714"/>
    <lineage>
        <taxon>Eukaryota</taxon>
        <taxon>Viridiplantae</taxon>
        <taxon>Chlorophyta</taxon>
        <taxon>core chlorophytes</taxon>
        <taxon>Chlorophyceae</taxon>
        <taxon>CS clade</taxon>
        <taxon>Chlamydomonadales</taxon>
        <taxon>Volvocaceae</taxon>
        <taxon>Volvox</taxon>
    </lineage>
</organism>
<evidence type="ECO:0000313" key="2">
    <source>
        <dbReference type="EMBL" id="GLI65030.1"/>
    </source>
</evidence>
<dbReference type="Proteomes" id="UP001165090">
    <property type="component" value="Unassembled WGS sequence"/>
</dbReference>